<dbReference type="PANTHER" id="PTHR24186">
    <property type="entry name" value="PROTEIN PHOSPHATASE 1 REGULATORY SUBUNIT"/>
    <property type="match status" value="1"/>
</dbReference>
<accession>A0ABQ5C1Q2</accession>
<reference evidence="3" key="2">
    <citation type="submission" date="2022-01" db="EMBL/GenBank/DDBJ databases">
        <authorList>
            <person name="Yamashiro T."/>
            <person name="Shiraishi A."/>
            <person name="Satake H."/>
            <person name="Nakayama K."/>
        </authorList>
    </citation>
    <scope>NUCLEOTIDE SEQUENCE</scope>
</reference>
<keyword evidence="2" id="KW-0040">ANK repeat</keyword>
<evidence type="ECO:0000256" key="2">
    <source>
        <dbReference type="ARBA" id="ARBA00023043"/>
    </source>
</evidence>
<keyword evidence="1" id="KW-0677">Repeat</keyword>
<sequence length="95" mass="10393">SSFPNLVMTTDSSNSNTLHTTSVQGHVDVVNLLLSADSSPSKIARNNGQTLLHTTARIGHLEVISFIPSYDVAKMRLRFVAKPWLTYCECDIGTT</sequence>
<dbReference type="Pfam" id="PF13637">
    <property type="entry name" value="Ank_4"/>
    <property type="match status" value="1"/>
</dbReference>
<dbReference type="InterPro" id="IPR036770">
    <property type="entry name" value="Ankyrin_rpt-contain_sf"/>
</dbReference>
<reference evidence="3" key="1">
    <citation type="journal article" date="2022" name="Int. J. Mol. Sci.">
        <title>Draft Genome of Tanacetum Coccineum: Genomic Comparison of Closely Related Tanacetum-Family Plants.</title>
        <authorList>
            <person name="Yamashiro T."/>
            <person name="Shiraishi A."/>
            <person name="Nakayama K."/>
            <person name="Satake H."/>
        </authorList>
    </citation>
    <scope>NUCLEOTIDE SEQUENCE</scope>
</reference>
<name>A0ABQ5C1Q2_9ASTR</name>
<evidence type="ECO:0000256" key="1">
    <source>
        <dbReference type="ARBA" id="ARBA00022737"/>
    </source>
</evidence>
<dbReference type="EMBL" id="BQNB010013761">
    <property type="protein sequence ID" value="GJT19963.1"/>
    <property type="molecule type" value="Genomic_DNA"/>
</dbReference>
<feature type="non-terminal residue" evidence="3">
    <location>
        <position position="1"/>
    </location>
</feature>
<evidence type="ECO:0000313" key="4">
    <source>
        <dbReference type="Proteomes" id="UP001151760"/>
    </source>
</evidence>
<dbReference type="Gene3D" id="1.25.40.20">
    <property type="entry name" value="Ankyrin repeat-containing domain"/>
    <property type="match status" value="1"/>
</dbReference>
<dbReference type="InterPro" id="IPR002110">
    <property type="entry name" value="Ankyrin_rpt"/>
</dbReference>
<dbReference type="PANTHER" id="PTHR24186:SF8">
    <property type="entry name" value="ANKYRIN REPEAT FAMILY PROTEIN"/>
    <property type="match status" value="1"/>
</dbReference>
<protein>
    <submittedName>
        <fullName evidence="3">Ankyrin repeat-containing protein</fullName>
    </submittedName>
</protein>
<organism evidence="3 4">
    <name type="scientific">Tanacetum coccineum</name>
    <dbReference type="NCBI Taxonomy" id="301880"/>
    <lineage>
        <taxon>Eukaryota</taxon>
        <taxon>Viridiplantae</taxon>
        <taxon>Streptophyta</taxon>
        <taxon>Embryophyta</taxon>
        <taxon>Tracheophyta</taxon>
        <taxon>Spermatophyta</taxon>
        <taxon>Magnoliopsida</taxon>
        <taxon>eudicotyledons</taxon>
        <taxon>Gunneridae</taxon>
        <taxon>Pentapetalae</taxon>
        <taxon>asterids</taxon>
        <taxon>campanulids</taxon>
        <taxon>Asterales</taxon>
        <taxon>Asteraceae</taxon>
        <taxon>Asteroideae</taxon>
        <taxon>Anthemideae</taxon>
        <taxon>Anthemidinae</taxon>
        <taxon>Tanacetum</taxon>
    </lineage>
</organism>
<gene>
    <name evidence="3" type="ORF">Tco_0878669</name>
</gene>
<comment type="caution">
    <text evidence="3">The sequence shown here is derived from an EMBL/GenBank/DDBJ whole genome shotgun (WGS) entry which is preliminary data.</text>
</comment>
<dbReference type="SUPFAM" id="SSF48403">
    <property type="entry name" value="Ankyrin repeat"/>
    <property type="match status" value="1"/>
</dbReference>
<evidence type="ECO:0000313" key="3">
    <source>
        <dbReference type="EMBL" id="GJT19963.1"/>
    </source>
</evidence>
<dbReference type="Proteomes" id="UP001151760">
    <property type="component" value="Unassembled WGS sequence"/>
</dbReference>
<proteinExistence type="predicted"/>
<keyword evidence="4" id="KW-1185">Reference proteome</keyword>